<dbReference type="GO" id="GO:0098793">
    <property type="term" value="C:presynapse"/>
    <property type="evidence" value="ECO:0007669"/>
    <property type="project" value="GOC"/>
</dbReference>
<keyword evidence="3" id="KW-0653">Protein transport</keyword>
<feature type="coiled-coil region" evidence="5">
    <location>
        <begin position="35"/>
        <end position="101"/>
    </location>
</feature>
<dbReference type="EMBL" id="LNIX01000006">
    <property type="protein sequence ID" value="OXA52979.1"/>
    <property type="molecule type" value="Genomic_DNA"/>
</dbReference>
<keyword evidence="2" id="KW-0813">Transport</keyword>
<dbReference type="PANTHER" id="PTHR19305:SF9">
    <property type="entry name" value="SYNAPTOSOMAL-ASSOCIATED PROTEIN 29"/>
    <property type="match status" value="1"/>
</dbReference>
<evidence type="ECO:0000256" key="4">
    <source>
        <dbReference type="ARBA" id="ARBA00023054"/>
    </source>
</evidence>
<dbReference type="SMART" id="SM00397">
    <property type="entry name" value="t_SNARE"/>
    <property type="match status" value="2"/>
</dbReference>
<comment type="similarity">
    <text evidence="1">Belongs to the SNAP-25 family.</text>
</comment>
<feature type="compositionally biased region" description="Polar residues" evidence="6">
    <location>
        <begin position="1"/>
        <end position="16"/>
    </location>
</feature>
<keyword evidence="4 5" id="KW-0175">Coiled coil</keyword>
<dbReference type="Pfam" id="PF12352">
    <property type="entry name" value="V-SNARE_C"/>
    <property type="match status" value="1"/>
</dbReference>
<evidence type="ECO:0000259" key="7">
    <source>
        <dbReference type="PROSITE" id="PS50192"/>
    </source>
</evidence>
<evidence type="ECO:0000256" key="3">
    <source>
        <dbReference type="ARBA" id="ARBA00022927"/>
    </source>
</evidence>
<dbReference type="Proteomes" id="UP000198287">
    <property type="component" value="Unassembled WGS sequence"/>
</dbReference>
<dbReference type="FunFam" id="1.20.5.110:FF:000041">
    <property type="entry name" value="Synaptosomal-associated protein 29"/>
    <property type="match status" value="1"/>
</dbReference>
<evidence type="ECO:0000256" key="1">
    <source>
        <dbReference type="ARBA" id="ARBA00009480"/>
    </source>
</evidence>
<gene>
    <name evidence="8" type="ORF">Fcan01_12786</name>
</gene>
<protein>
    <submittedName>
        <fullName evidence="8">Synaptosomal-associated protein 29</fullName>
    </submittedName>
</protein>
<dbReference type="STRING" id="158441.A0A226E6A9"/>
<name>A0A226E6A9_FOLCA</name>
<sequence>MAGSSYQYDKSTPFFSTTDDDDAAFLRSGRRAYESSTIEDRHQQLLEERRKIEERTIQSSFRSIGLLHESEAVGAATAEELDRQREQLKNTESKLDEINTTLRVSQRHIQGIKSVFGSLKNYFSGSKNDAAKMSTSVSGGDLNKEVDNVPDTKTRLAQVLEKTEVDAKSSVHPVERFRSDEPMRSQDVDSILDKNLEDIGLSISRLKNLGLDLNKEIEDQNVLLGRITNKTEDVDFKVQSQTKDMNRILKK</sequence>
<dbReference type="GO" id="GO:0016082">
    <property type="term" value="P:synaptic vesicle priming"/>
    <property type="evidence" value="ECO:0007669"/>
    <property type="project" value="TreeGrafter"/>
</dbReference>
<organism evidence="8 9">
    <name type="scientific">Folsomia candida</name>
    <name type="common">Springtail</name>
    <dbReference type="NCBI Taxonomy" id="158441"/>
    <lineage>
        <taxon>Eukaryota</taxon>
        <taxon>Metazoa</taxon>
        <taxon>Ecdysozoa</taxon>
        <taxon>Arthropoda</taxon>
        <taxon>Hexapoda</taxon>
        <taxon>Collembola</taxon>
        <taxon>Entomobryomorpha</taxon>
        <taxon>Isotomoidea</taxon>
        <taxon>Isotomidae</taxon>
        <taxon>Proisotominae</taxon>
        <taxon>Folsomia</taxon>
    </lineage>
</organism>
<evidence type="ECO:0000313" key="8">
    <source>
        <dbReference type="EMBL" id="OXA52979.1"/>
    </source>
</evidence>
<evidence type="ECO:0000256" key="2">
    <source>
        <dbReference type="ARBA" id="ARBA00022448"/>
    </source>
</evidence>
<dbReference type="PANTHER" id="PTHR19305">
    <property type="entry name" value="SYNAPTOSOMAL ASSOCIATED PROTEIN"/>
    <property type="match status" value="1"/>
</dbReference>
<dbReference type="SUPFAM" id="SSF58038">
    <property type="entry name" value="SNARE fusion complex"/>
    <property type="match status" value="2"/>
</dbReference>
<reference evidence="8 9" key="1">
    <citation type="submission" date="2015-12" db="EMBL/GenBank/DDBJ databases">
        <title>The genome of Folsomia candida.</title>
        <authorList>
            <person name="Faddeeva A."/>
            <person name="Derks M.F."/>
            <person name="Anvar Y."/>
            <person name="Smit S."/>
            <person name="Van Straalen N."/>
            <person name="Roelofs D."/>
        </authorList>
    </citation>
    <scope>NUCLEOTIDE SEQUENCE [LARGE SCALE GENOMIC DNA]</scope>
    <source>
        <strain evidence="8 9">VU population</strain>
        <tissue evidence="8">Whole body</tissue>
    </source>
</reference>
<evidence type="ECO:0000256" key="6">
    <source>
        <dbReference type="SAM" id="MobiDB-lite"/>
    </source>
</evidence>
<comment type="caution">
    <text evidence="8">The sequence shown here is derived from an EMBL/GenBank/DDBJ whole genome shotgun (WGS) entry which is preliminary data.</text>
</comment>
<evidence type="ECO:0000313" key="9">
    <source>
        <dbReference type="Proteomes" id="UP000198287"/>
    </source>
</evidence>
<dbReference type="OrthoDB" id="18679at2759"/>
<dbReference type="AlphaFoldDB" id="A0A226E6A9"/>
<dbReference type="CDD" id="cd15887">
    <property type="entry name" value="SNARE_SNAP29N"/>
    <property type="match status" value="1"/>
</dbReference>
<dbReference type="CDD" id="cd15856">
    <property type="entry name" value="SNARE_SNAP29C"/>
    <property type="match status" value="1"/>
</dbReference>
<feature type="domain" description="T-SNARE coiled-coil homology" evidence="7">
    <location>
        <begin position="193"/>
        <end position="248"/>
    </location>
</feature>
<evidence type="ECO:0000256" key="5">
    <source>
        <dbReference type="SAM" id="Coils"/>
    </source>
</evidence>
<dbReference type="GO" id="GO:0031629">
    <property type="term" value="P:synaptic vesicle fusion to presynaptic active zone membrane"/>
    <property type="evidence" value="ECO:0007669"/>
    <property type="project" value="TreeGrafter"/>
</dbReference>
<proteinExistence type="inferred from homology"/>
<dbReference type="OMA" id="NLDEMCD"/>
<dbReference type="GO" id="GO:0005886">
    <property type="term" value="C:plasma membrane"/>
    <property type="evidence" value="ECO:0007669"/>
    <property type="project" value="TreeGrafter"/>
</dbReference>
<keyword evidence="9" id="KW-1185">Reference proteome</keyword>
<dbReference type="PROSITE" id="PS50192">
    <property type="entry name" value="T_SNARE"/>
    <property type="match status" value="1"/>
</dbReference>
<dbReference type="GO" id="GO:0005484">
    <property type="term" value="F:SNAP receptor activity"/>
    <property type="evidence" value="ECO:0007669"/>
    <property type="project" value="TreeGrafter"/>
</dbReference>
<dbReference type="GO" id="GO:0031201">
    <property type="term" value="C:SNARE complex"/>
    <property type="evidence" value="ECO:0007669"/>
    <property type="project" value="TreeGrafter"/>
</dbReference>
<accession>A0A226E6A9</accession>
<dbReference type="Gene3D" id="1.20.5.110">
    <property type="match status" value="2"/>
</dbReference>
<feature type="region of interest" description="Disordered" evidence="6">
    <location>
        <begin position="1"/>
        <end position="20"/>
    </location>
</feature>
<dbReference type="InterPro" id="IPR000727">
    <property type="entry name" value="T_SNARE_dom"/>
</dbReference>
<dbReference type="GO" id="GO:0015031">
    <property type="term" value="P:protein transport"/>
    <property type="evidence" value="ECO:0007669"/>
    <property type="project" value="UniProtKB-KW"/>
</dbReference>
<dbReference type="GO" id="GO:0019905">
    <property type="term" value="F:syntaxin binding"/>
    <property type="evidence" value="ECO:0007669"/>
    <property type="project" value="TreeGrafter"/>
</dbReference>